<comment type="caution">
    <text evidence="2">The sequence shown here is derived from an EMBL/GenBank/DDBJ whole genome shotgun (WGS) entry which is preliminary data.</text>
</comment>
<feature type="domain" description="AB hydrolase-1" evidence="1">
    <location>
        <begin position="202"/>
        <end position="258"/>
    </location>
</feature>
<dbReference type="Gene3D" id="3.40.50.1820">
    <property type="entry name" value="alpha/beta hydrolase"/>
    <property type="match status" value="1"/>
</dbReference>
<protein>
    <submittedName>
        <fullName evidence="2">Pimeloyl-ACP methyl ester carboxylesterase</fullName>
    </submittedName>
</protein>
<dbReference type="SUPFAM" id="SSF53474">
    <property type="entry name" value="alpha/beta-Hydrolases"/>
    <property type="match status" value="1"/>
</dbReference>
<evidence type="ECO:0000313" key="3">
    <source>
        <dbReference type="Proteomes" id="UP000581688"/>
    </source>
</evidence>
<keyword evidence="3" id="KW-1185">Reference proteome</keyword>
<reference evidence="2 3" key="1">
    <citation type="submission" date="2020-08" db="EMBL/GenBank/DDBJ databases">
        <title>Genomic Encyclopedia of Type Strains, Phase IV (KMG-IV): sequencing the most valuable type-strain genomes for metagenomic binning, comparative biology and taxonomic classification.</title>
        <authorList>
            <person name="Goeker M."/>
        </authorList>
    </citation>
    <scope>NUCLEOTIDE SEQUENCE [LARGE SCALE GENOMIC DNA]</scope>
    <source>
        <strain evidence="2 3">DSM 19612</strain>
    </source>
</reference>
<sequence length="275" mass="31699">MTLNREYIEFCNVKVYCEYLINNKPPLLLIHGFASSTYTFNLLIPLLKKHFSIVAIDLPGFGRSEKSASFVYSLHNYAKIVACCIEHFKFKHVTIVGHSMGGQVALFTAKMIPEKINKLVLLASSGYLKRPNKSLIYCSYLPFFRSFVKRKARRKEVKEYLLDVFYEKSSITADHVEEFGRPLQEDGFYISLIRLLRHREGDLSSDELKKINTPTLLIWGEEDRVVSVKIGHKLVNDLPNAKLITYEKTGHLISEERPTEIYNHIVSHALTQNEK</sequence>
<dbReference type="AlphaFoldDB" id="A0A841Q9Q0"/>
<gene>
    <name evidence="2" type="ORF">HNQ94_003919</name>
</gene>
<dbReference type="RefSeq" id="WP_174498007.1">
    <property type="nucleotide sequence ID" value="NZ_CADDWK010000027.1"/>
</dbReference>
<feature type="domain" description="AB hydrolase-1" evidence="1">
    <location>
        <begin position="25"/>
        <end position="129"/>
    </location>
</feature>
<dbReference type="InterPro" id="IPR000639">
    <property type="entry name" value="Epox_hydrolase-like"/>
</dbReference>
<dbReference type="PANTHER" id="PTHR46438:SF11">
    <property type="entry name" value="LIPASE-RELATED"/>
    <property type="match status" value="1"/>
</dbReference>
<dbReference type="Pfam" id="PF00561">
    <property type="entry name" value="Abhydrolase_1"/>
    <property type="match status" value="2"/>
</dbReference>
<accession>A0A841Q9Q0</accession>
<evidence type="ECO:0000313" key="2">
    <source>
        <dbReference type="EMBL" id="MBB6455419.1"/>
    </source>
</evidence>
<name>A0A841Q9Q0_9BACI</name>
<dbReference type="PRINTS" id="PR00111">
    <property type="entry name" value="ABHYDROLASE"/>
</dbReference>
<dbReference type="InterPro" id="IPR000073">
    <property type="entry name" value="AB_hydrolase_1"/>
</dbReference>
<dbReference type="GO" id="GO:0003824">
    <property type="term" value="F:catalytic activity"/>
    <property type="evidence" value="ECO:0007669"/>
    <property type="project" value="InterPro"/>
</dbReference>
<organism evidence="2 3">
    <name type="scientific">Salirhabdus euzebyi</name>
    <dbReference type="NCBI Taxonomy" id="394506"/>
    <lineage>
        <taxon>Bacteria</taxon>
        <taxon>Bacillati</taxon>
        <taxon>Bacillota</taxon>
        <taxon>Bacilli</taxon>
        <taxon>Bacillales</taxon>
        <taxon>Bacillaceae</taxon>
        <taxon>Salirhabdus</taxon>
    </lineage>
</organism>
<evidence type="ECO:0000259" key="1">
    <source>
        <dbReference type="Pfam" id="PF00561"/>
    </source>
</evidence>
<proteinExistence type="predicted"/>
<dbReference type="PRINTS" id="PR00412">
    <property type="entry name" value="EPOXHYDRLASE"/>
</dbReference>
<dbReference type="InterPro" id="IPR029058">
    <property type="entry name" value="AB_hydrolase_fold"/>
</dbReference>
<dbReference type="EMBL" id="JACHGH010000022">
    <property type="protein sequence ID" value="MBB6455419.1"/>
    <property type="molecule type" value="Genomic_DNA"/>
</dbReference>
<dbReference type="Proteomes" id="UP000581688">
    <property type="component" value="Unassembled WGS sequence"/>
</dbReference>
<dbReference type="PANTHER" id="PTHR46438">
    <property type="entry name" value="ALPHA/BETA-HYDROLASES SUPERFAMILY PROTEIN"/>
    <property type="match status" value="1"/>
</dbReference>